<dbReference type="Gene3D" id="2.60.40.1180">
    <property type="entry name" value="Golgi alpha-mannosidase II"/>
    <property type="match status" value="1"/>
</dbReference>
<protein>
    <submittedName>
        <fullName evidence="2">Glycoside hydrolase family 44</fullName>
    </submittedName>
</protein>
<dbReference type="EMBL" id="LT629690">
    <property type="protein sequence ID" value="SDE79589.1"/>
    <property type="molecule type" value="Genomic_DNA"/>
</dbReference>
<dbReference type="Proteomes" id="UP000182427">
    <property type="component" value="Chromosome I"/>
</dbReference>
<feature type="domain" description="Glycoside hydrolase family 44 catalytic" evidence="1">
    <location>
        <begin position="79"/>
        <end position="315"/>
    </location>
</feature>
<dbReference type="OrthoDB" id="9803686at2"/>
<dbReference type="InterPro" id="IPR024745">
    <property type="entry name" value="GH44_cat"/>
</dbReference>
<evidence type="ECO:0000259" key="1">
    <source>
        <dbReference type="Pfam" id="PF12891"/>
    </source>
</evidence>
<keyword evidence="2" id="KW-0378">Hydrolase</keyword>
<organism evidence="2 3">
    <name type="scientific">Terriglobus roseus</name>
    <dbReference type="NCBI Taxonomy" id="392734"/>
    <lineage>
        <taxon>Bacteria</taxon>
        <taxon>Pseudomonadati</taxon>
        <taxon>Acidobacteriota</taxon>
        <taxon>Terriglobia</taxon>
        <taxon>Terriglobales</taxon>
        <taxon>Acidobacteriaceae</taxon>
        <taxon>Terriglobus</taxon>
    </lineage>
</organism>
<dbReference type="SUPFAM" id="SSF51445">
    <property type="entry name" value="(Trans)glycosidases"/>
    <property type="match status" value="1"/>
</dbReference>
<proteinExistence type="predicted"/>
<sequence length="534" mass="58240">MKTLSFVLCSVLCTGCYGQKSAPRVTDITVDANKNRHPISPLIYGVNFGTTKQLQLLRAPVNRLGGEAADVYDYQSGARNAGSRWFYESYPANKADILAQYGEDFISLTQRAGADSMITIPMMGWVANLGFNHTRLSSYSIAKYGLQKSTDTQGMTEAGNGIRLDGSAIHNDPNDAMQPDTPAREALWIRSLVKNRRLGETRYYLLGNEPSLWHESHRDVHPEGVHASELLAKTLALAAAIHKADPAAKVAGPEEWSPIGTLNSGFDNQLQSTKGSAPSDRVRETGGVDLLPWLLRKWKAAGHPVDVVSVHYYPQSNQYSDDVSEAMQLLRNRSTRGLWDPNYHDVPWIPINTALIPSLRAMVDRDYFRGTPIAITEYSWGADRHMNGATAQADVLGIFGRENVSLATRWIAPPEGSPAFLAMQMYRNYDGRGGSFGDLSISAFAPDSDSVSAFAAERTADHAVTIMVVNKQLHEPANIRVSLRGVPAAGTVETHMLSLGKLSTSLPTGYNSGVISFVIPAQSITLFVVHGHGS</sequence>
<dbReference type="InterPro" id="IPR017853">
    <property type="entry name" value="GH"/>
</dbReference>
<name>A0A1G7FUN9_9BACT</name>
<accession>A0A1G7FUN9</accession>
<evidence type="ECO:0000313" key="2">
    <source>
        <dbReference type="EMBL" id="SDE79589.1"/>
    </source>
</evidence>
<dbReference type="AlphaFoldDB" id="A0A1G7FUN9"/>
<keyword evidence="3" id="KW-1185">Reference proteome</keyword>
<dbReference type="InterPro" id="IPR013780">
    <property type="entry name" value="Glyco_hydro_b"/>
</dbReference>
<reference evidence="2 3" key="1">
    <citation type="submission" date="2016-10" db="EMBL/GenBank/DDBJ databases">
        <authorList>
            <person name="de Groot N.N."/>
        </authorList>
    </citation>
    <scope>NUCLEOTIDE SEQUENCE [LARGE SCALE GENOMIC DNA]</scope>
    <source>
        <strain evidence="2 3">GAS232</strain>
    </source>
</reference>
<dbReference type="SUPFAM" id="SSF51011">
    <property type="entry name" value="Glycosyl hydrolase domain"/>
    <property type="match status" value="1"/>
</dbReference>
<dbReference type="Pfam" id="PF12891">
    <property type="entry name" value="Glyco_hydro_44"/>
    <property type="match status" value="1"/>
</dbReference>
<dbReference type="Gene3D" id="3.20.20.80">
    <property type="entry name" value="Glycosidases"/>
    <property type="match status" value="1"/>
</dbReference>
<evidence type="ECO:0000313" key="3">
    <source>
        <dbReference type="Proteomes" id="UP000182427"/>
    </source>
</evidence>
<dbReference type="GO" id="GO:0016787">
    <property type="term" value="F:hydrolase activity"/>
    <property type="evidence" value="ECO:0007669"/>
    <property type="project" value="UniProtKB-KW"/>
</dbReference>
<gene>
    <name evidence="2" type="ORF">SAMN05444167_0453</name>
</gene>